<dbReference type="EMBL" id="ML977324">
    <property type="protein sequence ID" value="KAF2114822.1"/>
    <property type="molecule type" value="Genomic_DNA"/>
</dbReference>
<gene>
    <name evidence="1" type="ORF">BDV96DRAFT_85810</name>
</gene>
<evidence type="ECO:0000313" key="2">
    <source>
        <dbReference type="Proteomes" id="UP000799770"/>
    </source>
</evidence>
<protein>
    <submittedName>
        <fullName evidence="1">Uncharacterized protein</fullName>
    </submittedName>
</protein>
<keyword evidence="2" id="KW-1185">Reference proteome</keyword>
<reference evidence="1" key="1">
    <citation type="journal article" date="2020" name="Stud. Mycol.">
        <title>101 Dothideomycetes genomes: a test case for predicting lifestyles and emergence of pathogens.</title>
        <authorList>
            <person name="Haridas S."/>
            <person name="Albert R."/>
            <person name="Binder M."/>
            <person name="Bloem J."/>
            <person name="Labutti K."/>
            <person name="Salamov A."/>
            <person name="Andreopoulos B."/>
            <person name="Baker S."/>
            <person name="Barry K."/>
            <person name="Bills G."/>
            <person name="Bluhm B."/>
            <person name="Cannon C."/>
            <person name="Castanera R."/>
            <person name="Culley D."/>
            <person name="Daum C."/>
            <person name="Ezra D."/>
            <person name="Gonzalez J."/>
            <person name="Henrissat B."/>
            <person name="Kuo A."/>
            <person name="Liang C."/>
            <person name="Lipzen A."/>
            <person name="Lutzoni F."/>
            <person name="Magnuson J."/>
            <person name="Mondo S."/>
            <person name="Nolan M."/>
            <person name="Ohm R."/>
            <person name="Pangilinan J."/>
            <person name="Park H.-J."/>
            <person name="Ramirez L."/>
            <person name="Alfaro M."/>
            <person name="Sun H."/>
            <person name="Tritt A."/>
            <person name="Yoshinaga Y."/>
            <person name="Zwiers L.-H."/>
            <person name="Turgeon B."/>
            <person name="Goodwin S."/>
            <person name="Spatafora J."/>
            <person name="Crous P."/>
            <person name="Grigoriev I."/>
        </authorList>
    </citation>
    <scope>NUCLEOTIDE SEQUENCE</scope>
    <source>
        <strain evidence="1">CBS 627.86</strain>
    </source>
</reference>
<dbReference type="AlphaFoldDB" id="A0A6A5Z5V8"/>
<proteinExistence type="predicted"/>
<organism evidence="1 2">
    <name type="scientific">Lophiotrema nucula</name>
    <dbReference type="NCBI Taxonomy" id="690887"/>
    <lineage>
        <taxon>Eukaryota</taxon>
        <taxon>Fungi</taxon>
        <taxon>Dikarya</taxon>
        <taxon>Ascomycota</taxon>
        <taxon>Pezizomycotina</taxon>
        <taxon>Dothideomycetes</taxon>
        <taxon>Pleosporomycetidae</taxon>
        <taxon>Pleosporales</taxon>
        <taxon>Lophiotremataceae</taxon>
        <taxon>Lophiotrema</taxon>
    </lineage>
</organism>
<name>A0A6A5Z5V8_9PLEO</name>
<accession>A0A6A5Z5V8</accession>
<sequence length="149" mass="16972">MICQQDETLSSRSGRAFHIYHHSFTRMEWVLEECVWLARGTDGTLASALLLLAWGRRCFCALTSFFSSKGDVLVLIKRDYSYAFSIQFDGETTVQLVELTSIFFMCWFWKEPPSSFAASIESDGHGNGVCLQDLRPRVRSYRPCNPGIP</sequence>
<dbReference type="Proteomes" id="UP000799770">
    <property type="component" value="Unassembled WGS sequence"/>
</dbReference>
<evidence type="ECO:0000313" key="1">
    <source>
        <dbReference type="EMBL" id="KAF2114822.1"/>
    </source>
</evidence>